<evidence type="ECO:0000313" key="2">
    <source>
        <dbReference type="EMBL" id="GAA3139033.1"/>
    </source>
</evidence>
<organism evidence="2 3">
    <name type="scientific">Streptomyces rameus</name>
    <dbReference type="NCBI Taxonomy" id="68261"/>
    <lineage>
        <taxon>Bacteria</taxon>
        <taxon>Bacillati</taxon>
        <taxon>Actinomycetota</taxon>
        <taxon>Actinomycetes</taxon>
        <taxon>Kitasatosporales</taxon>
        <taxon>Streptomycetaceae</taxon>
        <taxon>Streptomyces</taxon>
    </lineage>
</organism>
<dbReference type="Proteomes" id="UP001500893">
    <property type="component" value="Unassembled WGS sequence"/>
</dbReference>
<feature type="compositionally biased region" description="Low complexity" evidence="1">
    <location>
        <begin position="30"/>
        <end position="39"/>
    </location>
</feature>
<evidence type="ECO:0000256" key="1">
    <source>
        <dbReference type="SAM" id="MobiDB-lite"/>
    </source>
</evidence>
<proteinExistence type="predicted"/>
<name>A0ABP6N7L1_9ACTN</name>
<feature type="region of interest" description="Disordered" evidence="1">
    <location>
        <begin position="1"/>
        <end position="39"/>
    </location>
</feature>
<gene>
    <name evidence="2" type="ORF">GCM10010521_26770</name>
</gene>
<evidence type="ECO:0000313" key="3">
    <source>
        <dbReference type="Proteomes" id="UP001500893"/>
    </source>
</evidence>
<reference evidence="3" key="1">
    <citation type="journal article" date="2019" name="Int. J. Syst. Evol. Microbiol.">
        <title>The Global Catalogue of Microorganisms (GCM) 10K type strain sequencing project: providing services to taxonomists for standard genome sequencing and annotation.</title>
        <authorList>
            <consortium name="The Broad Institute Genomics Platform"/>
            <consortium name="The Broad Institute Genome Sequencing Center for Infectious Disease"/>
            <person name="Wu L."/>
            <person name="Ma J."/>
        </authorList>
    </citation>
    <scope>NUCLEOTIDE SEQUENCE [LARGE SCALE GENOMIC DNA]</scope>
    <source>
        <strain evidence="3">JCM 11574</strain>
    </source>
</reference>
<comment type="caution">
    <text evidence="2">The sequence shown here is derived from an EMBL/GenBank/DDBJ whole genome shotgun (WGS) entry which is preliminary data.</text>
</comment>
<keyword evidence="3" id="KW-1185">Reference proteome</keyword>
<sequence>MGVHLGPSAEGVGPRLDPDGGIRGGGGFPGSVHGVGQSGVHVVDGRVLTRDRELLTLEMGRVVRELTGRLPAPTARDHGRRVQEYGT</sequence>
<protein>
    <submittedName>
        <fullName evidence="2">Uncharacterized protein</fullName>
    </submittedName>
</protein>
<accession>A0ABP6N7L1</accession>
<dbReference type="EMBL" id="BAAAVM010000032">
    <property type="protein sequence ID" value="GAA3139033.1"/>
    <property type="molecule type" value="Genomic_DNA"/>
</dbReference>